<dbReference type="PANTHER" id="PTHR46696">
    <property type="entry name" value="P450, PUTATIVE (EUROFUNG)-RELATED"/>
    <property type="match status" value="1"/>
</dbReference>
<accession>A0A975JZ34</accession>
<dbReference type="Gene3D" id="1.10.630.10">
    <property type="entry name" value="Cytochrome P450"/>
    <property type="match status" value="1"/>
</dbReference>
<evidence type="ECO:0000256" key="3">
    <source>
        <dbReference type="ARBA" id="ARBA00022617"/>
    </source>
</evidence>
<dbReference type="GO" id="GO:0020037">
    <property type="term" value="F:heme binding"/>
    <property type="evidence" value="ECO:0007669"/>
    <property type="project" value="InterPro"/>
</dbReference>
<dbReference type="GO" id="GO:0005506">
    <property type="term" value="F:iron ion binding"/>
    <property type="evidence" value="ECO:0007669"/>
    <property type="project" value="InterPro"/>
</dbReference>
<dbReference type="PANTHER" id="PTHR46696:SF4">
    <property type="entry name" value="BIOTIN BIOSYNTHESIS CYTOCHROME P450"/>
    <property type="match status" value="1"/>
</dbReference>
<dbReference type="CDD" id="cd11033">
    <property type="entry name" value="CYP142-like"/>
    <property type="match status" value="1"/>
</dbReference>
<evidence type="ECO:0000256" key="2">
    <source>
        <dbReference type="ARBA" id="ARBA00010617"/>
    </source>
</evidence>
<dbReference type="InterPro" id="IPR001128">
    <property type="entry name" value="Cyt_P450"/>
</dbReference>
<dbReference type="GO" id="GO:0006707">
    <property type="term" value="P:cholesterol catabolic process"/>
    <property type="evidence" value="ECO:0007669"/>
    <property type="project" value="TreeGrafter"/>
</dbReference>
<evidence type="ECO:0000256" key="5">
    <source>
        <dbReference type="ARBA" id="ARBA00023002"/>
    </source>
</evidence>
<dbReference type="Proteomes" id="UP000682202">
    <property type="component" value="Chromosome"/>
</dbReference>
<evidence type="ECO:0000313" key="9">
    <source>
        <dbReference type="EMBL" id="QUR68355.1"/>
    </source>
</evidence>
<dbReference type="GO" id="GO:0036199">
    <property type="term" value="F:cholest-4-en-3-one 26-monooxygenase activity"/>
    <property type="evidence" value="ECO:0007669"/>
    <property type="project" value="TreeGrafter"/>
</dbReference>
<dbReference type="PRINTS" id="PR00359">
    <property type="entry name" value="BP450"/>
</dbReference>
<dbReference type="SUPFAM" id="SSF48264">
    <property type="entry name" value="Cytochrome P450"/>
    <property type="match status" value="1"/>
</dbReference>
<evidence type="ECO:0000313" key="10">
    <source>
        <dbReference type="Proteomes" id="UP000682202"/>
    </source>
</evidence>
<gene>
    <name evidence="9" type="ORF">F6B93_15855</name>
</gene>
<evidence type="ECO:0000256" key="8">
    <source>
        <dbReference type="RuleBase" id="RU000461"/>
    </source>
</evidence>
<evidence type="ECO:0000256" key="6">
    <source>
        <dbReference type="ARBA" id="ARBA00023004"/>
    </source>
</evidence>
<dbReference type="Pfam" id="PF00067">
    <property type="entry name" value="p450"/>
    <property type="match status" value="1"/>
</dbReference>
<proteinExistence type="inferred from homology"/>
<dbReference type="EMBL" id="CP046600">
    <property type="protein sequence ID" value="QUR68355.1"/>
    <property type="molecule type" value="Genomic_DNA"/>
</dbReference>
<dbReference type="PROSITE" id="PS00086">
    <property type="entry name" value="CYTOCHROME_P450"/>
    <property type="match status" value="1"/>
</dbReference>
<dbReference type="FunFam" id="1.10.630.10:FF:000018">
    <property type="entry name" value="Cytochrome P450 monooxygenase"/>
    <property type="match status" value="1"/>
</dbReference>
<evidence type="ECO:0000256" key="4">
    <source>
        <dbReference type="ARBA" id="ARBA00022723"/>
    </source>
</evidence>
<protein>
    <submittedName>
        <fullName evidence="9">Cytochrome P450</fullName>
    </submittedName>
</protein>
<evidence type="ECO:0000256" key="7">
    <source>
        <dbReference type="ARBA" id="ARBA00023033"/>
    </source>
</evidence>
<comment type="cofactor">
    <cofactor evidence="1">
        <name>heme</name>
        <dbReference type="ChEBI" id="CHEBI:30413"/>
    </cofactor>
</comment>
<keyword evidence="4 8" id="KW-0479">Metal-binding</keyword>
<dbReference type="InterPro" id="IPR036396">
    <property type="entry name" value="Cyt_P450_sf"/>
</dbReference>
<keyword evidence="10" id="KW-1185">Reference proteome</keyword>
<sequence>MRPGDIDLSDPGAFAQGFPHDYFDMLRAQDPVSWNESRFVSPDHDVEQRGFYSVTRHADVVAVSRNPEVFSSAKGGVQILDRDEEGLQHVRAMLLSMDPPEHVDYRHLVNRGFTPRQVQALRPRIRSAAAAIIDNVVDRGEGEFVTEVAMHLPMLLICELMGVPTADQQKIFDWSNQLVGFDDPGYSDPEASPMDVAMRVWMYAHELAEEKRRHPDDTLISQYANGEVDGQVTTEMQLNNFFVLLAIAGNETTRNATSHAIRLLHENPDQKALLLSDIDRYLPGTIDEVLRCSPPVISFRRTLTQPATLNGVELAEGDKVVMWYPSANRDEDVWTDVHRFDITRDSTKHLTFGIGEHFCLGAGLAKMQLNCILGEIMKRMPNIAVVGEPALLRSNLVAGIKTMNVTW</sequence>
<evidence type="ECO:0000256" key="1">
    <source>
        <dbReference type="ARBA" id="ARBA00001971"/>
    </source>
</evidence>
<dbReference type="InterPro" id="IPR017972">
    <property type="entry name" value="Cyt_P450_CS"/>
</dbReference>
<dbReference type="InterPro" id="IPR002397">
    <property type="entry name" value="Cyt_P450_B"/>
</dbReference>
<dbReference type="PRINTS" id="PR00385">
    <property type="entry name" value="P450"/>
</dbReference>
<keyword evidence="7 8" id="KW-0503">Monooxygenase</keyword>
<reference evidence="9" key="1">
    <citation type="submission" date="2019-12" db="EMBL/GenBank/DDBJ databases">
        <title>Mycobacterium spongiae sp. nov.</title>
        <authorList>
            <person name="Stinear T."/>
        </authorList>
    </citation>
    <scope>NUCLEOTIDE SEQUENCE</scope>
    <source>
        <strain evidence="9">FSD4b-SM</strain>
    </source>
</reference>
<name>A0A975JZ34_9MYCO</name>
<dbReference type="GO" id="GO:0008395">
    <property type="term" value="F:steroid hydroxylase activity"/>
    <property type="evidence" value="ECO:0007669"/>
    <property type="project" value="TreeGrafter"/>
</dbReference>
<dbReference type="RefSeq" id="WP_211695926.1">
    <property type="nucleotide sequence ID" value="NZ_CP046600.1"/>
</dbReference>
<organism evidence="9 10">
    <name type="scientific">Mycobacterium spongiae</name>
    <dbReference type="NCBI Taxonomy" id="886343"/>
    <lineage>
        <taxon>Bacteria</taxon>
        <taxon>Bacillati</taxon>
        <taxon>Actinomycetota</taxon>
        <taxon>Actinomycetes</taxon>
        <taxon>Mycobacteriales</taxon>
        <taxon>Mycobacteriaceae</taxon>
        <taxon>Mycobacterium</taxon>
    </lineage>
</organism>
<keyword evidence="6 8" id="KW-0408">Iron</keyword>
<keyword evidence="3 8" id="KW-0349">Heme</keyword>
<comment type="similarity">
    <text evidence="2 8">Belongs to the cytochrome P450 family.</text>
</comment>
<dbReference type="KEGG" id="mspg:F6B93_15855"/>
<dbReference type="AlphaFoldDB" id="A0A975JZ34"/>
<keyword evidence="5 8" id="KW-0560">Oxidoreductase</keyword>